<dbReference type="EMBL" id="SAYG01000013">
    <property type="protein sequence ID" value="TXJ43584.1"/>
    <property type="molecule type" value="Genomic_DNA"/>
</dbReference>
<reference evidence="1 2" key="1">
    <citation type="journal article" date="1992" name="Lakartidningen">
        <title>[Penicillin V and not amoxicillin is the first choice preparation in acute otitis].</title>
        <authorList>
            <person name="Kamme C."/>
            <person name="Lundgren K."/>
            <person name="Prellner K."/>
        </authorList>
    </citation>
    <scope>NUCLEOTIDE SEQUENCE [LARGE SCALE GENOMIC DNA]</scope>
    <source>
        <strain evidence="1 2">PC3714II</strain>
    </source>
</reference>
<accession>A0A5C8F2K0</accession>
<comment type="caution">
    <text evidence="1">The sequence shown here is derived from an EMBL/GenBank/DDBJ whole genome shotgun (WGS) entry which is preliminary data.</text>
</comment>
<proteinExistence type="predicted"/>
<sequence length="287" mass="31351">MLFSISCSNEDTTGGGNTFSDIQEGYNNTNTITVISQTSSSVYSAGTIEFLVYGVSDYNVSIESVNNGSNPLALEPSDFSYDKSSKKLTLSSSGLTKFQSSSASLTAKQKYQYAITFKFETSSDSKIFDVNVNLIKAEVITKTEIEAMIKSMGTIYIPATNMADESKKANFDFSASTFSSSVPNFNAKIGKAVDASYYTYMGTTIPAENLVKTENFKKYFSYSGSVSSLLQRENDTVVDGANLTFYYTFRLKEGYALSDEVAHITSDGLSIRLILSRAIGTTQSWVK</sequence>
<dbReference type="AlphaFoldDB" id="A0A5C8F2K0"/>
<gene>
    <name evidence="1" type="ORF">EPJ70_10770</name>
</gene>
<organism evidence="1 2">
    <name type="scientific">Brachyspira aalborgi</name>
    <dbReference type="NCBI Taxonomy" id="29522"/>
    <lineage>
        <taxon>Bacteria</taxon>
        <taxon>Pseudomonadati</taxon>
        <taxon>Spirochaetota</taxon>
        <taxon>Spirochaetia</taxon>
        <taxon>Brachyspirales</taxon>
        <taxon>Brachyspiraceae</taxon>
        <taxon>Brachyspira</taxon>
    </lineage>
</organism>
<name>A0A5C8F2K0_9SPIR</name>
<evidence type="ECO:0000313" key="2">
    <source>
        <dbReference type="Proteomes" id="UP000324574"/>
    </source>
</evidence>
<dbReference type="RefSeq" id="WP_147527376.1">
    <property type="nucleotide sequence ID" value="NZ_SAYG01000013.1"/>
</dbReference>
<evidence type="ECO:0000313" key="1">
    <source>
        <dbReference type="EMBL" id="TXJ43584.1"/>
    </source>
</evidence>
<protein>
    <submittedName>
        <fullName evidence="1">Uncharacterized protein</fullName>
    </submittedName>
</protein>
<dbReference type="Proteomes" id="UP000324574">
    <property type="component" value="Unassembled WGS sequence"/>
</dbReference>